<dbReference type="EMBL" id="JBGMDY010000005">
    <property type="protein sequence ID" value="KAL2335406.1"/>
    <property type="molecule type" value="Genomic_DNA"/>
</dbReference>
<keyword evidence="3" id="KW-1185">Reference proteome</keyword>
<dbReference type="AlphaFoldDB" id="A0ABD1MHY7"/>
<name>A0ABD1MHY7_9FABA</name>
<accession>A0ABD1MHY7</accession>
<evidence type="ECO:0000313" key="2">
    <source>
        <dbReference type="EMBL" id="KAL2335406.1"/>
    </source>
</evidence>
<proteinExistence type="predicted"/>
<protein>
    <submittedName>
        <fullName evidence="2">Uncharacterized protein</fullName>
    </submittedName>
</protein>
<dbReference type="Proteomes" id="UP001603857">
    <property type="component" value="Unassembled WGS sequence"/>
</dbReference>
<evidence type="ECO:0000256" key="1">
    <source>
        <dbReference type="SAM" id="MobiDB-lite"/>
    </source>
</evidence>
<comment type="caution">
    <text evidence="2">The sequence shown here is derived from an EMBL/GenBank/DDBJ whole genome shotgun (WGS) entry which is preliminary data.</text>
</comment>
<feature type="region of interest" description="Disordered" evidence="1">
    <location>
        <begin position="53"/>
        <end position="72"/>
    </location>
</feature>
<feature type="compositionally biased region" description="Gly residues" evidence="1">
    <location>
        <begin position="56"/>
        <end position="66"/>
    </location>
</feature>
<organism evidence="2 3">
    <name type="scientific">Flemingia macrophylla</name>
    <dbReference type="NCBI Taxonomy" id="520843"/>
    <lineage>
        <taxon>Eukaryota</taxon>
        <taxon>Viridiplantae</taxon>
        <taxon>Streptophyta</taxon>
        <taxon>Embryophyta</taxon>
        <taxon>Tracheophyta</taxon>
        <taxon>Spermatophyta</taxon>
        <taxon>Magnoliopsida</taxon>
        <taxon>eudicotyledons</taxon>
        <taxon>Gunneridae</taxon>
        <taxon>Pentapetalae</taxon>
        <taxon>rosids</taxon>
        <taxon>fabids</taxon>
        <taxon>Fabales</taxon>
        <taxon>Fabaceae</taxon>
        <taxon>Papilionoideae</taxon>
        <taxon>50 kb inversion clade</taxon>
        <taxon>NPAAA clade</taxon>
        <taxon>indigoferoid/millettioid clade</taxon>
        <taxon>Phaseoleae</taxon>
        <taxon>Flemingia</taxon>
    </lineage>
</organism>
<reference evidence="2 3" key="1">
    <citation type="submission" date="2024-08" db="EMBL/GenBank/DDBJ databases">
        <title>Insights into the chromosomal genome structure of Flemingia macrophylla.</title>
        <authorList>
            <person name="Ding Y."/>
            <person name="Zhao Y."/>
            <person name="Bi W."/>
            <person name="Wu M."/>
            <person name="Zhao G."/>
            <person name="Gong Y."/>
            <person name="Li W."/>
            <person name="Zhang P."/>
        </authorList>
    </citation>
    <scope>NUCLEOTIDE SEQUENCE [LARGE SCALE GENOMIC DNA]</scope>
    <source>
        <strain evidence="2">DYQJB</strain>
        <tissue evidence="2">Leaf</tissue>
    </source>
</reference>
<gene>
    <name evidence="2" type="ORF">Fmac_016619</name>
</gene>
<evidence type="ECO:0000313" key="3">
    <source>
        <dbReference type="Proteomes" id="UP001603857"/>
    </source>
</evidence>
<sequence>MVCGDSNAEASVWEDCELKCQDGCLIVGSGQVGYETVSLGGFTEVGREGVEVGVGFSDGEGDGVAGEVGDEG</sequence>